<gene>
    <name evidence="1" type="ORF">SAMN05216372_104131</name>
</gene>
<dbReference type="EMBL" id="FOMO01000004">
    <property type="protein sequence ID" value="SFD78916.1"/>
    <property type="molecule type" value="Genomic_DNA"/>
</dbReference>
<accession>A0A1I1V7D9</accession>
<evidence type="ECO:0000313" key="1">
    <source>
        <dbReference type="EMBL" id="SFD78916.1"/>
    </source>
</evidence>
<evidence type="ECO:0000313" key="2">
    <source>
        <dbReference type="Proteomes" id="UP000243950"/>
    </source>
</evidence>
<proteinExistence type="predicted"/>
<dbReference type="AlphaFoldDB" id="A0A1I1V7D9"/>
<sequence length="429" mass="48657">MRFPREQIGFAQAALLLHAIKSDPDRLELVFELQRLLIRRISRCERRIRRLKSARGRLSALKSRCRLPKEKARAVKGLIKGIDDLVLDIRHLIFLWKCFGDGIASVYQSKYSLKHLLYDADYNIKQDAGFLSDKIGFLQEYRACRLGIRMGVPVIMSDLTNMIRHGDVCGLGGEDPLPVEMKSSKNRNARSDRQIEQLQVLADFFANDGADNFRGFINTRRIEVRNPEVTYEADANEVLRRAVEEGFSSVSPEEGLRYFAISSECFAAKSELIDEELKRHVSPTTLCVALTPTINWLPAYPFTLSLNAGNSILFMQEVVHAIVMIDLLVLKRLFMENGISATVLMDGVHSIQICVAPDDLMKGAMRLSEQLLLRVACEFQSLRWFAKEHSSIFDAMDVSREPISIDSPGILYEPLPGWQDVKDCFDGLE</sequence>
<reference evidence="2" key="1">
    <citation type="submission" date="2016-10" db="EMBL/GenBank/DDBJ databases">
        <authorList>
            <person name="Varghese N."/>
            <person name="Submissions S."/>
        </authorList>
    </citation>
    <scope>NUCLEOTIDE SEQUENCE [LARGE SCALE GENOMIC DNA]</scope>
    <source>
        <strain evidence="2">JCM 2783</strain>
    </source>
</reference>
<dbReference type="Proteomes" id="UP000243950">
    <property type="component" value="Unassembled WGS sequence"/>
</dbReference>
<name>A0A1I1V7D9_PSEOC</name>
<keyword evidence="2" id="KW-1185">Reference proteome</keyword>
<organism evidence="1 2">
    <name type="scientific">Pseudomonas straminea</name>
    <dbReference type="NCBI Taxonomy" id="47882"/>
    <lineage>
        <taxon>Bacteria</taxon>
        <taxon>Pseudomonadati</taxon>
        <taxon>Pseudomonadota</taxon>
        <taxon>Gammaproteobacteria</taxon>
        <taxon>Pseudomonadales</taxon>
        <taxon>Pseudomonadaceae</taxon>
        <taxon>Phytopseudomonas</taxon>
    </lineage>
</organism>
<protein>
    <submittedName>
        <fullName evidence="1">Uncharacterized protein</fullName>
    </submittedName>
</protein>